<dbReference type="PROSITE" id="PS51847">
    <property type="entry name" value="SMP"/>
    <property type="match status" value="1"/>
</dbReference>
<dbReference type="GO" id="GO:0006869">
    <property type="term" value="P:lipid transport"/>
    <property type="evidence" value="ECO:0007669"/>
    <property type="project" value="UniProtKB-KW"/>
</dbReference>
<keyword evidence="14" id="KW-0472">Membrane</keyword>
<dbReference type="InterPro" id="IPR031468">
    <property type="entry name" value="SMP_LBD"/>
</dbReference>
<protein>
    <submittedName>
        <fullName evidence="18">Extended synaptotagmin 1</fullName>
    </submittedName>
</protein>
<accession>A0A8C0GGX9</accession>
<dbReference type="Pfam" id="PF17047">
    <property type="entry name" value="SMP_LBD"/>
    <property type="match status" value="1"/>
</dbReference>
<dbReference type="GO" id="GO:0005544">
    <property type="term" value="F:calcium-dependent phospholipid binding"/>
    <property type="evidence" value="ECO:0007669"/>
    <property type="project" value="TreeGrafter"/>
</dbReference>
<dbReference type="SMART" id="SM00239">
    <property type="entry name" value="C2"/>
    <property type="match status" value="4"/>
</dbReference>
<dbReference type="CDD" id="cd04050">
    <property type="entry name" value="C2B_Synaptotagmin-like"/>
    <property type="match status" value="1"/>
</dbReference>
<dbReference type="PANTHER" id="PTHR45761">
    <property type="entry name" value="EXTENDED SYNAPTOTAGMIN-LIKE PROTEIN 2, ISOFORM C"/>
    <property type="match status" value="1"/>
</dbReference>
<keyword evidence="19" id="KW-1185">Reference proteome</keyword>
<keyword evidence="8" id="KW-0677">Repeat</keyword>
<evidence type="ECO:0000259" key="16">
    <source>
        <dbReference type="PROSITE" id="PS50004"/>
    </source>
</evidence>
<dbReference type="InterPro" id="IPR037749">
    <property type="entry name" value="Ext_Synaptotagmin_C2B"/>
</dbReference>
<evidence type="ECO:0000256" key="7">
    <source>
        <dbReference type="ARBA" id="ARBA00022723"/>
    </source>
</evidence>
<evidence type="ECO:0000259" key="17">
    <source>
        <dbReference type="PROSITE" id="PS51847"/>
    </source>
</evidence>
<gene>
    <name evidence="18" type="primary">ESYT1</name>
</gene>
<evidence type="ECO:0000256" key="12">
    <source>
        <dbReference type="ARBA" id="ARBA00023055"/>
    </source>
</evidence>
<dbReference type="FunFam" id="2.60.40.150:FF:000106">
    <property type="entry name" value="extended synaptotagmin-1 isoform X1"/>
    <property type="match status" value="1"/>
</dbReference>
<dbReference type="SUPFAM" id="SSF49562">
    <property type="entry name" value="C2 domain (Calcium/lipid-binding domain, CaLB)"/>
    <property type="match status" value="4"/>
</dbReference>
<dbReference type="FunFam" id="2.60.40.150:FF:000025">
    <property type="entry name" value="Extended synaptotagmin 2"/>
    <property type="match status" value="2"/>
</dbReference>
<dbReference type="PROSITE" id="PS50004">
    <property type="entry name" value="C2"/>
    <property type="match status" value="4"/>
</dbReference>
<feature type="domain" description="C2" evidence="16">
    <location>
        <begin position="843"/>
        <end position="965"/>
    </location>
</feature>
<dbReference type="GO" id="GO:0035091">
    <property type="term" value="F:phosphatidylinositol binding"/>
    <property type="evidence" value="ECO:0007669"/>
    <property type="project" value="TreeGrafter"/>
</dbReference>
<evidence type="ECO:0000313" key="18">
    <source>
        <dbReference type="Ensembl" id="ENSCABP00000009049.1"/>
    </source>
</evidence>
<feature type="domain" description="C2" evidence="16">
    <location>
        <begin position="566"/>
        <end position="690"/>
    </location>
</feature>
<dbReference type="InterPro" id="IPR000008">
    <property type="entry name" value="C2_dom"/>
</dbReference>
<dbReference type="AlphaFoldDB" id="A0A8C0GGX9"/>
<keyword evidence="12" id="KW-0445">Lipid transport</keyword>
<dbReference type="Ensembl" id="ENSCABT00000009920.1">
    <property type="protein sequence ID" value="ENSCABP00000009049.1"/>
    <property type="gene ID" value="ENSCABG00000006129.1"/>
</dbReference>
<evidence type="ECO:0000313" key="19">
    <source>
        <dbReference type="Proteomes" id="UP000694404"/>
    </source>
</evidence>
<feature type="region of interest" description="Disordered" evidence="15">
    <location>
        <begin position="552"/>
        <end position="578"/>
    </location>
</feature>
<dbReference type="InterPro" id="IPR035892">
    <property type="entry name" value="C2_domain_sf"/>
</dbReference>
<dbReference type="CDD" id="cd04030">
    <property type="entry name" value="C2C_KIAA1228"/>
    <property type="match status" value="1"/>
</dbReference>
<organism evidence="18 19">
    <name type="scientific">Chelonoidis abingdonii</name>
    <name type="common">Abingdon island giant tortoise</name>
    <name type="synonym">Testudo abingdonii</name>
    <dbReference type="NCBI Taxonomy" id="106734"/>
    <lineage>
        <taxon>Eukaryota</taxon>
        <taxon>Metazoa</taxon>
        <taxon>Chordata</taxon>
        <taxon>Craniata</taxon>
        <taxon>Vertebrata</taxon>
        <taxon>Euteleostomi</taxon>
        <taxon>Archelosauria</taxon>
        <taxon>Testudinata</taxon>
        <taxon>Testudines</taxon>
        <taxon>Cryptodira</taxon>
        <taxon>Durocryptodira</taxon>
        <taxon>Testudinoidea</taxon>
        <taxon>Testudinidae</taxon>
        <taxon>Chelonoidis</taxon>
    </lineage>
</organism>
<dbReference type="InterPro" id="IPR037752">
    <property type="entry name" value="C2C_KIAA1228"/>
</dbReference>
<keyword evidence="13" id="KW-0446">Lipid-binding</keyword>
<evidence type="ECO:0000256" key="4">
    <source>
        <dbReference type="ARBA" id="ARBA00022448"/>
    </source>
</evidence>
<evidence type="ECO:0000256" key="9">
    <source>
        <dbReference type="ARBA" id="ARBA00022824"/>
    </source>
</evidence>
<evidence type="ECO:0000256" key="2">
    <source>
        <dbReference type="ARBA" id="ARBA00004477"/>
    </source>
</evidence>
<keyword evidence="4" id="KW-0813">Transport</keyword>
<feature type="compositionally biased region" description="Low complexity" evidence="15">
    <location>
        <begin position="790"/>
        <end position="806"/>
    </location>
</feature>
<evidence type="ECO:0000256" key="13">
    <source>
        <dbReference type="ARBA" id="ARBA00023121"/>
    </source>
</evidence>
<dbReference type="InterPro" id="IPR039010">
    <property type="entry name" value="Synaptotagmin_SMP"/>
</dbReference>
<comment type="subcellular location">
    <subcellularLocation>
        <location evidence="1">Cell membrane</location>
        <topology evidence="1">Peripheral membrane protein</topology>
    </subcellularLocation>
    <subcellularLocation>
        <location evidence="2">Endoplasmic reticulum membrane</location>
        <topology evidence="2">Multi-pass membrane protein</topology>
    </subcellularLocation>
</comment>
<dbReference type="CDD" id="cd21679">
    <property type="entry name" value="SMP_ESyt1"/>
    <property type="match status" value="1"/>
</dbReference>
<feature type="domain" description="SMP-LTD" evidence="17">
    <location>
        <begin position="96"/>
        <end position="274"/>
    </location>
</feature>
<evidence type="ECO:0000256" key="8">
    <source>
        <dbReference type="ARBA" id="ARBA00022737"/>
    </source>
</evidence>
<dbReference type="GO" id="GO:0005886">
    <property type="term" value="C:plasma membrane"/>
    <property type="evidence" value="ECO:0007669"/>
    <property type="project" value="UniProtKB-SubCell"/>
</dbReference>
<dbReference type="GO" id="GO:0008429">
    <property type="term" value="F:phosphatidylethanolamine binding"/>
    <property type="evidence" value="ECO:0007669"/>
    <property type="project" value="TreeGrafter"/>
</dbReference>
<evidence type="ECO:0000256" key="6">
    <source>
        <dbReference type="ARBA" id="ARBA00022692"/>
    </source>
</evidence>
<evidence type="ECO:0000256" key="1">
    <source>
        <dbReference type="ARBA" id="ARBA00004202"/>
    </source>
</evidence>
<evidence type="ECO:0000256" key="14">
    <source>
        <dbReference type="ARBA" id="ARBA00023136"/>
    </source>
</evidence>
<evidence type="ECO:0000256" key="10">
    <source>
        <dbReference type="ARBA" id="ARBA00022837"/>
    </source>
</evidence>
<keyword evidence="5" id="KW-1003">Cell membrane</keyword>
<keyword evidence="11" id="KW-1133">Transmembrane helix</keyword>
<dbReference type="GO" id="GO:0005789">
    <property type="term" value="C:endoplasmic reticulum membrane"/>
    <property type="evidence" value="ECO:0007669"/>
    <property type="project" value="UniProtKB-SubCell"/>
</dbReference>
<feature type="region of interest" description="Disordered" evidence="15">
    <location>
        <begin position="784"/>
        <end position="823"/>
    </location>
</feature>
<sequence>MPGAPPSMGDAPRSTDGNRQPRPELGSAELPASPGTVSPSWALPPWPRNGPGRFGSVSWAVFALRGAAPAPYPTTPTPLPEPSDGLCLPLQVSFPDVEKAEWLNKILAQAWPFFGQYMEKLLVENIAPMIRASSTHLQTFTFTKVDMGEKPLRVMGVNVHTGQNKKQILLDLTISYVGDVHIDVEVKKFFCKAGVKGMQLHGVLRVILEPLIGDMPIVGALTMFFIRRPTLDINWTGMTNLLDIPGLSSLSDSMIMDSIAAFLVLPNRLLVPLVPDLHDVAQLRSPLPRGIVRVHLREARDLQSKDKYVKGLIEGKSDPYALVRVGTQVFTSQVIDESLNPTWNEMYEFVVHEVPGQELETQVGGTRPGSWFPLQDSGRGQLHLRLEWLKLLSDASKLEQVLQRNRGISSKPEAPSAAILVVYLDRAQELPLKKSGKEPNPMVQLSVQDITRESRVVYNTSSPVWEDAFRFFLQDPANQDIDIQVKDDTQQTSLGSLSIRLSRLLSAEDLTLDQWFQLENSGPGSRIYMKLVMRILFLDAPEVCNTPRPCAPGQLDGETSTFAGSSVDMPPRPSRASPDAQFGTESVICIHLLEAENLIAKDNFMGGMIRGKSDPYAKVRLGGQSFRSHVIKEELSPRWNEVYEVVVNEIPGQEVEFEIYDKDIDKDDFLGRWVGTGTGTRRGRGKNQTGAPGLPLPTRVLVGFPGSGGGWAPARVSLHPLPALSRPQVKDEGGQGLGSLSLPLTQLLAAETLTLDRWFPLSRAGPGSQVLLRVQLGILVSQHSGVEPRSAPSAGEEAESPPGGSELELYVGEDGDPGGAGPAQELRQRLTHADSNSELVEGPLGQLQLTVWYHMDERKLVVIVHSCRKLRASSKDIPDPYVSLILLPDKNRMTKRKTTVRKRTLNPEFSERFEWELPLEEATRRKLEACVKNSVSFMSREKEPLGKVHLDLSQMDLAQVKAQWVGLDDLIDSGLEGTSRSHQVPVPPSMGRTR</sequence>
<dbReference type="Proteomes" id="UP000694404">
    <property type="component" value="Unplaced"/>
</dbReference>
<keyword evidence="9" id="KW-0256">Endoplasmic reticulum</keyword>
<keyword evidence="7" id="KW-0479">Metal-binding</keyword>
<dbReference type="Gene3D" id="2.60.40.150">
    <property type="entry name" value="C2 domain"/>
    <property type="match status" value="4"/>
</dbReference>
<reference evidence="18" key="1">
    <citation type="submission" date="2025-08" db="UniProtKB">
        <authorList>
            <consortium name="Ensembl"/>
        </authorList>
    </citation>
    <scope>IDENTIFICATION</scope>
</reference>
<dbReference type="PANTHER" id="PTHR45761:SF3">
    <property type="entry name" value="EXTENDED SYNAPTOTAGMIN-1"/>
    <property type="match status" value="1"/>
</dbReference>
<reference evidence="18" key="2">
    <citation type="submission" date="2025-09" db="UniProtKB">
        <authorList>
            <consortium name="Ensembl"/>
        </authorList>
    </citation>
    <scope>IDENTIFICATION</scope>
</reference>
<feature type="domain" description="C2" evidence="16">
    <location>
        <begin position="273"/>
        <end position="402"/>
    </location>
</feature>
<proteinExistence type="inferred from homology"/>
<name>A0A8C0GGX9_CHEAB</name>
<evidence type="ECO:0000256" key="3">
    <source>
        <dbReference type="ARBA" id="ARBA00005867"/>
    </source>
</evidence>
<keyword evidence="10" id="KW-0106">Calcium</keyword>
<dbReference type="Pfam" id="PF00168">
    <property type="entry name" value="C2"/>
    <property type="match status" value="4"/>
</dbReference>
<feature type="region of interest" description="Disordered" evidence="15">
    <location>
        <begin position="1"/>
        <end position="44"/>
    </location>
</feature>
<feature type="domain" description="C2" evidence="16">
    <location>
        <begin position="404"/>
        <end position="520"/>
    </location>
</feature>
<evidence type="ECO:0000256" key="15">
    <source>
        <dbReference type="SAM" id="MobiDB-lite"/>
    </source>
</evidence>
<dbReference type="GO" id="GO:0005509">
    <property type="term" value="F:calcium ion binding"/>
    <property type="evidence" value="ECO:0007669"/>
    <property type="project" value="TreeGrafter"/>
</dbReference>
<dbReference type="GO" id="GO:0061817">
    <property type="term" value="P:endoplasmic reticulum-plasma membrane tethering"/>
    <property type="evidence" value="ECO:0007669"/>
    <property type="project" value="InterPro"/>
</dbReference>
<comment type="similarity">
    <text evidence="3">Belongs to the extended synaptotagmin family.</text>
</comment>
<dbReference type="GeneTree" id="ENSGT00940000156561"/>
<evidence type="ECO:0000256" key="11">
    <source>
        <dbReference type="ARBA" id="ARBA00022989"/>
    </source>
</evidence>
<dbReference type="GO" id="GO:0031210">
    <property type="term" value="F:phosphatidylcholine binding"/>
    <property type="evidence" value="ECO:0007669"/>
    <property type="project" value="TreeGrafter"/>
</dbReference>
<dbReference type="FunFam" id="2.60.40.150:FF:000124">
    <property type="entry name" value="extended synaptotagmin-1 isoform X1"/>
    <property type="match status" value="1"/>
</dbReference>
<dbReference type="InterPro" id="IPR051634">
    <property type="entry name" value="Extended_Synaptotagmin"/>
</dbReference>
<keyword evidence="6" id="KW-0812">Transmembrane</keyword>
<evidence type="ECO:0000256" key="5">
    <source>
        <dbReference type="ARBA" id="ARBA00022475"/>
    </source>
</evidence>